<evidence type="ECO:0000259" key="1">
    <source>
        <dbReference type="Pfam" id="PF13569"/>
    </source>
</evidence>
<gene>
    <name evidence="2" type="ORF">HNR21_002396</name>
</gene>
<dbReference type="AlphaFoldDB" id="A0A7W3MX76"/>
<evidence type="ECO:0000313" key="3">
    <source>
        <dbReference type="Proteomes" id="UP000539313"/>
    </source>
</evidence>
<dbReference type="EMBL" id="JACJII010000001">
    <property type="protein sequence ID" value="MBA9003514.1"/>
    <property type="molecule type" value="Genomic_DNA"/>
</dbReference>
<dbReference type="RefSeq" id="WP_182705245.1">
    <property type="nucleotide sequence ID" value="NZ_JACJII010000001.1"/>
</dbReference>
<dbReference type="InterPro" id="IPR025406">
    <property type="entry name" value="DUF4132"/>
</dbReference>
<dbReference type="Proteomes" id="UP000539313">
    <property type="component" value="Unassembled WGS sequence"/>
</dbReference>
<feature type="domain" description="DUF4132" evidence="1">
    <location>
        <begin position="828"/>
        <end position="1010"/>
    </location>
</feature>
<evidence type="ECO:0000313" key="2">
    <source>
        <dbReference type="EMBL" id="MBA9003514.1"/>
    </source>
</evidence>
<dbReference type="Pfam" id="PF13569">
    <property type="entry name" value="DUF4132"/>
    <property type="match status" value="1"/>
</dbReference>
<sequence>MEDRLPDEDVLVIPDSWLRSLHPRRGGTPVPAVTPDEQAVQAVAELIGRVDAVVEALREGRRGEPDLAEAARRHLEEEPDPVGAAVIAAVVLMGVGGAEKVHRSFFDAWVIEHGLPFAACALVEACRIKTVRDAGSGAWLGVERCERWAAPQVGVEPLRRARTLLAQADEPVYQEAVQRLADHRDTPATRWVVSYLVPTRLDWVDQCCASPPGPAWGDGRHTRWLLLHSLSTAGQLAALDDSFRIFYSRECSPALLATLADGLGTDALALLLHNLDHAHLGSEDRRLVFEALAALPSDEAFGTLLERSADRHARAALRTAAKNFPVRALRMPAAVRTADAKALLAEHVALHTELVRAVLPELPAEVRKVVEPLATSERVPDAPPEAVPAALTERPWENPIRPVVTGLRSPVTAEVVWAEGEREEWLRSPHRIDAPEDPDWEAYAAGHQSSRRRIGLVQALVYGPVELVRPLLVEFAPHLDAYRSHVWLSLLAARFELDALPPMLRMARRDPLRLGGTLVPFRTAEVALLMGDWLAQGKKAPDAARAWLDRHGTAAVPLLVPAVLGKTAGPRRSAEHTLRHIAARHGLDDVVEAARAAHGDEAAGALESVLRAHPAQTGTAGPPKIGDWVQPASLPQVLLRGREHALPAEAVRLLIEVLALPVPYRMEEIRQACDPDSLAEFGWALFAAWRGHGAPSADGWAFRQLGRTGDDETVRRLTPIIRAWPGEGGHRHAVTGLDVLAEIGTDVALMHLNGIADKVRFKGLREEARRKVGQVADALGLTTEQLADRLVPTLGLDDGGRLTLDYGPRRFVVGFDEQLKPVIADEDGRPRKALPKPGAKDDPELAPAAHKRFAALKKDVRTIASGQLQRMERAMTFGRTWSADEFRRYIVEHPLVWHVARRLVWLGEDGGTTTPFRIAEDRTLADVEDDAFVLPETAKVRIAHPVDLGEDAVKAWLEVFSDYELTQPFLQLTRTVHALTDEERASGRLERFEGLKVPYGDVLALVRRGWERGTPLDAGVERWISRRVADDVHVVIDLDPGFAVGALDATGDHQTLEYVWIAPEPDDYWPSRGTPLTFGLLPAAVASEVLADLTMLAEAAV</sequence>
<name>A0A7W3MX76_9ACTN</name>
<comment type="caution">
    <text evidence="2">The sequence shown here is derived from an EMBL/GenBank/DDBJ whole genome shotgun (WGS) entry which is preliminary data.</text>
</comment>
<organism evidence="2 3">
    <name type="scientific">Thermomonospora cellulosilytica</name>
    <dbReference type="NCBI Taxonomy" id="1411118"/>
    <lineage>
        <taxon>Bacteria</taxon>
        <taxon>Bacillati</taxon>
        <taxon>Actinomycetota</taxon>
        <taxon>Actinomycetes</taxon>
        <taxon>Streptosporangiales</taxon>
        <taxon>Thermomonosporaceae</taxon>
        <taxon>Thermomonospora</taxon>
    </lineage>
</organism>
<keyword evidence="3" id="KW-1185">Reference proteome</keyword>
<reference evidence="2 3" key="1">
    <citation type="submission" date="2020-08" db="EMBL/GenBank/DDBJ databases">
        <title>Sequencing the genomes of 1000 actinobacteria strains.</title>
        <authorList>
            <person name="Klenk H.-P."/>
        </authorList>
    </citation>
    <scope>NUCLEOTIDE SEQUENCE [LARGE SCALE GENOMIC DNA]</scope>
    <source>
        <strain evidence="2 3">DSM 45823</strain>
    </source>
</reference>
<protein>
    <recommendedName>
        <fullName evidence="1">DUF4132 domain-containing protein</fullName>
    </recommendedName>
</protein>
<accession>A0A7W3MX76</accession>
<proteinExistence type="predicted"/>